<dbReference type="AlphaFoldDB" id="A0A841NF84"/>
<protein>
    <submittedName>
        <fullName evidence="1">Uncharacterized protein</fullName>
    </submittedName>
</protein>
<sequence>MRISLLLSLFILSSCYSPKTDIEEDKHPEIPEFPHFSDKNVLLEKVMELPLSQKDNCTYLVKGNNLFIYSFPRLDSYKNNTNRLFIINNGKLVIAEAWKNAPNINNLAFTDPGGNLYANNRKYMAPDFRYKEILPFYDLDNVKKKYEHLFHPGEPEKDSVVFGKIADEQAILQKNILDKVSQILLIPDEMSAGIGDYAKYSDSYLFNPGQKNTYFVSSNLLQELNVKDSTVFSEEADPFYIKLRPKIKLSQKENNFSPEIGKEYIDSVSFKIKDKIVSGNQWFSRGNHFVGSFGYTPVYMYYYDVKVGNKTVSTKEDHTKIIASDPIQAKTGKYFLVSNLKEGKFQIYYLKN</sequence>
<keyword evidence="2" id="KW-1185">Reference proteome</keyword>
<organism evidence="1 2">
    <name type="scientific">Chryseobacterium shigense</name>
    <dbReference type="NCBI Taxonomy" id="297244"/>
    <lineage>
        <taxon>Bacteria</taxon>
        <taxon>Pseudomonadati</taxon>
        <taxon>Bacteroidota</taxon>
        <taxon>Flavobacteriia</taxon>
        <taxon>Flavobacteriales</taxon>
        <taxon>Weeksellaceae</taxon>
        <taxon>Chryseobacterium group</taxon>
        <taxon>Chryseobacterium</taxon>
    </lineage>
</organism>
<comment type="caution">
    <text evidence="1">The sequence shown here is derived from an EMBL/GenBank/DDBJ whole genome shotgun (WGS) entry which is preliminary data.</text>
</comment>
<proteinExistence type="predicted"/>
<accession>A0A841NF84</accession>
<evidence type="ECO:0000313" key="2">
    <source>
        <dbReference type="Proteomes" id="UP000589738"/>
    </source>
</evidence>
<dbReference type="RefSeq" id="WP_184166139.1">
    <property type="nucleotide sequence ID" value="NZ_JACHLC010000006.1"/>
</dbReference>
<dbReference type="PROSITE" id="PS51257">
    <property type="entry name" value="PROKAR_LIPOPROTEIN"/>
    <property type="match status" value="1"/>
</dbReference>
<evidence type="ECO:0000313" key="1">
    <source>
        <dbReference type="EMBL" id="MBB6372488.1"/>
    </source>
</evidence>
<dbReference type="Proteomes" id="UP000589738">
    <property type="component" value="Unassembled WGS sequence"/>
</dbReference>
<dbReference type="EMBL" id="JACHLC010000006">
    <property type="protein sequence ID" value="MBB6372488.1"/>
    <property type="molecule type" value="Genomic_DNA"/>
</dbReference>
<name>A0A841NF84_9FLAO</name>
<gene>
    <name evidence="1" type="ORF">HNP36_003604</name>
</gene>
<reference evidence="1 2" key="1">
    <citation type="submission" date="2020-08" db="EMBL/GenBank/DDBJ databases">
        <title>Functional genomics of gut bacteria from endangered species of beetles.</title>
        <authorList>
            <person name="Carlos-Shanley C."/>
        </authorList>
    </citation>
    <scope>NUCLEOTIDE SEQUENCE [LARGE SCALE GENOMIC DNA]</scope>
    <source>
        <strain evidence="1 2">S00136</strain>
    </source>
</reference>